<name>A0A848FA41_9BURK</name>
<dbReference type="Pfam" id="PF00072">
    <property type="entry name" value="Response_reg"/>
    <property type="match status" value="1"/>
</dbReference>
<dbReference type="CDD" id="cd00383">
    <property type="entry name" value="trans_reg_C"/>
    <property type="match status" value="1"/>
</dbReference>
<dbReference type="Pfam" id="PF00486">
    <property type="entry name" value="Trans_reg_C"/>
    <property type="match status" value="1"/>
</dbReference>
<dbReference type="InterPro" id="IPR011006">
    <property type="entry name" value="CheY-like_superfamily"/>
</dbReference>
<feature type="modified residue" description="4-aspartylphosphate" evidence="2">
    <location>
        <position position="63"/>
    </location>
</feature>
<comment type="caution">
    <text evidence="6">The sequence shown here is derived from an EMBL/GenBank/DDBJ whole genome shotgun (WGS) entry which is preliminary data.</text>
</comment>
<dbReference type="InterPro" id="IPR001789">
    <property type="entry name" value="Sig_transdc_resp-reg_receiver"/>
</dbReference>
<dbReference type="SUPFAM" id="SSF52172">
    <property type="entry name" value="CheY-like"/>
    <property type="match status" value="1"/>
</dbReference>
<dbReference type="PROSITE" id="PS51755">
    <property type="entry name" value="OMPR_PHOB"/>
    <property type="match status" value="1"/>
</dbReference>
<evidence type="ECO:0000313" key="6">
    <source>
        <dbReference type="EMBL" id="NML16128.1"/>
    </source>
</evidence>
<gene>
    <name evidence="6" type="ORF">HHL10_14190</name>
</gene>
<dbReference type="AlphaFoldDB" id="A0A848FA41"/>
<dbReference type="Gene3D" id="6.10.250.690">
    <property type="match status" value="1"/>
</dbReference>
<evidence type="ECO:0000313" key="7">
    <source>
        <dbReference type="Proteomes" id="UP000574067"/>
    </source>
</evidence>
<dbReference type="Gene3D" id="3.40.50.2300">
    <property type="match status" value="1"/>
</dbReference>
<dbReference type="SMART" id="SM00862">
    <property type="entry name" value="Trans_reg_C"/>
    <property type="match status" value="1"/>
</dbReference>
<feature type="domain" description="OmpR/PhoB-type" evidence="5">
    <location>
        <begin position="138"/>
        <end position="237"/>
    </location>
</feature>
<proteinExistence type="predicted"/>
<dbReference type="Proteomes" id="UP000574067">
    <property type="component" value="Unassembled WGS sequence"/>
</dbReference>
<organism evidence="6 7">
    <name type="scientific">Azohydromonas caseinilytica</name>
    <dbReference type="NCBI Taxonomy" id="2728836"/>
    <lineage>
        <taxon>Bacteria</taxon>
        <taxon>Pseudomonadati</taxon>
        <taxon>Pseudomonadota</taxon>
        <taxon>Betaproteobacteria</taxon>
        <taxon>Burkholderiales</taxon>
        <taxon>Sphaerotilaceae</taxon>
        <taxon>Azohydromonas</taxon>
    </lineage>
</organism>
<evidence type="ECO:0000256" key="1">
    <source>
        <dbReference type="ARBA" id="ARBA00023125"/>
    </source>
</evidence>
<dbReference type="GO" id="GO:0000156">
    <property type="term" value="F:phosphorelay response regulator activity"/>
    <property type="evidence" value="ECO:0007669"/>
    <property type="project" value="TreeGrafter"/>
</dbReference>
<evidence type="ECO:0000259" key="5">
    <source>
        <dbReference type="PROSITE" id="PS51755"/>
    </source>
</evidence>
<dbReference type="InterPro" id="IPR001867">
    <property type="entry name" value="OmpR/PhoB-type_DNA-bd"/>
</dbReference>
<dbReference type="InterPro" id="IPR039420">
    <property type="entry name" value="WalR-like"/>
</dbReference>
<dbReference type="EMBL" id="JABBFW010000008">
    <property type="protein sequence ID" value="NML16128.1"/>
    <property type="molecule type" value="Genomic_DNA"/>
</dbReference>
<dbReference type="PROSITE" id="PS50110">
    <property type="entry name" value="RESPONSE_REGULATORY"/>
    <property type="match status" value="1"/>
</dbReference>
<dbReference type="RefSeq" id="WP_169161021.1">
    <property type="nucleotide sequence ID" value="NZ_JABBFW010000008.1"/>
</dbReference>
<reference evidence="6 7" key="1">
    <citation type="submission" date="2020-04" db="EMBL/GenBank/DDBJ databases">
        <title>Azohydromonas sp. isolated from soil.</title>
        <authorList>
            <person name="Dahal R.H."/>
        </authorList>
    </citation>
    <scope>NUCLEOTIDE SEQUENCE [LARGE SCALE GENOMIC DNA]</scope>
    <source>
        <strain evidence="6 7">G-1-1-14</strain>
    </source>
</reference>
<dbReference type="PANTHER" id="PTHR48111:SF50">
    <property type="entry name" value="KDP OPERON TRANSCRIPTIONAL REGULATORY PROTEIN KDPE"/>
    <property type="match status" value="1"/>
</dbReference>
<dbReference type="GO" id="GO:0000976">
    <property type="term" value="F:transcription cis-regulatory region binding"/>
    <property type="evidence" value="ECO:0007669"/>
    <property type="project" value="TreeGrafter"/>
</dbReference>
<keyword evidence="1 3" id="KW-0238">DNA-binding</keyword>
<dbReference type="GO" id="GO:0032993">
    <property type="term" value="C:protein-DNA complex"/>
    <property type="evidence" value="ECO:0007669"/>
    <property type="project" value="TreeGrafter"/>
</dbReference>
<dbReference type="GO" id="GO:0005829">
    <property type="term" value="C:cytosol"/>
    <property type="evidence" value="ECO:0007669"/>
    <property type="project" value="TreeGrafter"/>
</dbReference>
<dbReference type="InterPro" id="IPR036388">
    <property type="entry name" value="WH-like_DNA-bd_sf"/>
</dbReference>
<accession>A0A848FA41</accession>
<feature type="domain" description="Response regulatory" evidence="4">
    <location>
        <begin position="4"/>
        <end position="127"/>
    </location>
</feature>
<keyword evidence="2" id="KW-0597">Phosphoprotein</keyword>
<sequence length="240" mass="26488">MSLRVLLVEDDRELRTMLRDALAVEGYEVVTAASLAEGLALLAHLGRRPRHADDAGTDLVLLDLSLPDGEGETLLAALRRRHGLPLIVISARESDGQKIRLLDAGADDYLVKPFGIGELLARMRVALRHRGTRLAPAVTRYEHGALRVDLERREVRADGTPVHLTPTEFALLARLVRSAGRVVTHRQLLADVWGPEHVADTHYLRLYMAQLRAKLEPDPAEPQLLLTEPGVGYRLAEAPA</sequence>
<evidence type="ECO:0000256" key="3">
    <source>
        <dbReference type="PROSITE-ProRule" id="PRU01091"/>
    </source>
</evidence>
<dbReference type="FunFam" id="1.10.10.10:FF:000210">
    <property type="entry name" value="Winged-helix transcriptional response regulator KdpE"/>
    <property type="match status" value="1"/>
</dbReference>
<dbReference type="PANTHER" id="PTHR48111">
    <property type="entry name" value="REGULATOR OF RPOS"/>
    <property type="match status" value="1"/>
</dbReference>
<evidence type="ECO:0000259" key="4">
    <source>
        <dbReference type="PROSITE" id="PS50110"/>
    </source>
</evidence>
<dbReference type="GO" id="GO:0006355">
    <property type="term" value="P:regulation of DNA-templated transcription"/>
    <property type="evidence" value="ECO:0007669"/>
    <property type="project" value="InterPro"/>
</dbReference>
<dbReference type="Gene3D" id="1.10.10.10">
    <property type="entry name" value="Winged helix-like DNA-binding domain superfamily/Winged helix DNA-binding domain"/>
    <property type="match status" value="1"/>
</dbReference>
<evidence type="ECO:0000256" key="2">
    <source>
        <dbReference type="PROSITE-ProRule" id="PRU00169"/>
    </source>
</evidence>
<keyword evidence="7" id="KW-1185">Reference proteome</keyword>
<dbReference type="SMART" id="SM00448">
    <property type="entry name" value="REC"/>
    <property type="match status" value="1"/>
</dbReference>
<feature type="DNA-binding region" description="OmpR/PhoB-type" evidence="3">
    <location>
        <begin position="138"/>
        <end position="237"/>
    </location>
</feature>
<protein>
    <submittedName>
        <fullName evidence="6">Response regulator</fullName>
    </submittedName>
</protein>